<keyword evidence="3" id="KW-1185">Reference proteome</keyword>
<dbReference type="STRING" id="1302689.RG47T_3533"/>
<dbReference type="GO" id="GO:0004573">
    <property type="term" value="F:Glc3Man9GlcNAc2 oligosaccharide glucosidase activity"/>
    <property type="evidence" value="ECO:0007669"/>
    <property type="project" value="InterPro"/>
</dbReference>
<dbReference type="RefSeq" id="WP_245770851.1">
    <property type="nucleotide sequence ID" value="NZ_FPAM01000010.1"/>
</dbReference>
<reference evidence="2 3" key="1">
    <citation type="submission" date="2016-11" db="EMBL/GenBank/DDBJ databases">
        <title>Whole Genome Sequencing of Mucilaginibacter polytrichastri RG4-7(T) isolated from the moss sample.</title>
        <authorList>
            <person name="Li Y."/>
        </authorList>
    </citation>
    <scope>NUCLEOTIDE SEQUENCE [LARGE SCALE GENOMIC DNA]</scope>
    <source>
        <strain evidence="2 3">RG4-7</strain>
    </source>
</reference>
<dbReference type="PANTHER" id="PTHR10412:SF10">
    <property type="entry name" value="GLYCOSYL HYDROLASE FAMILY 63 C-TERMINAL DOMAIN-CONTAINING PROTEIN"/>
    <property type="match status" value="1"/>
</dbReference>
<accession>A0A1Q6A232</accession>
<evidence type="ECO:0000259" key="1">
    <source>
        <dbReference type="Pfam" id="PF22422"/>
    </source>
</evidence>
<evidence type="ECO:0000313" key="2">
    <source>
        <dbReference type="EMBL" id="OKS88069.1"/>
    </source>
</evidence>
<dbReference type="Pfam" id="PF22422">
    <property type="entry name" value="MGH1-like_GH"/>
    <property type="match status" value="1"/>
</dbReference>
<dbReference type="GO" id="GO:0009311">
    <property type="term" value="P:oligosaccharide metabolic process"/>
    <property type="evidence" value="ECO:0007669"/>
    <property type="project" value="InterPro"/>
</dbReference>
<dbReference type="InterPro" id="IPR004888">
    <property type="entry name" value="Glycoside_hydrolase_63"/>
</dbReference>
<dbReference type="InterPro" id="IPR054491">
    <property type="entry name" value="MGH1-like_GH"/>
</dbReference>
<dbReference type="Gene3D" id="1.50.10.10">
    <property type="match status" value="1"/>
</dbReference>
<dbReference type="Proteomes" id="UP000186720">
    <property type="component" value="Unassembled WGS sequence"/>
</dbReference>
<feature type="domain" description="Mannosylglycerate hydrolase MGH1-like glycoside hydrolase" evidence="1">
    <location>
        <begin position="147"/>
        <end position="316"/>
    </location>
</feature>
<proteinExistence type="predicted"/>
<dbReference type="EMBL" id="MPPL01000001">
    <property type="protein sequence ID" value="OKS88069.1"/>
    <property type="molecule type" value="Genomic_DNA"/>
</dbReference>
<organism evidence="2 3">
    <name type="scientific">Mucilaginibacter polytrichastri</name>
    <dbReference type="NCBI Taxonomy" id="1302689"/>
    <lineage>
        <taxon>Bacteria</taxon>
        <taxon>Pseudomonadati</taxon>
        <taxon>Bacteroidota</taxon>
        <taxon>Sphingobacteriia</taxon>
        <taxon>Sphingobacteriales</taxon>
        <taxon>Sphingobacteriaceae</taxon>
        <taxon>Mucilaginibacter</taxon>
    </lineage>
</organism>
<dbReference type="InterPro" id="IPR008928">
    <property type="entry name" value="6-hairpin_glycosidase_sf"/>
</dbReference>
<dbReference type="SUPFAM" id="SSF48208">
    <property type="entry name" value="Six-hairpin glycosidases"/>
    <property type="match status" value="1"/>
</dbReference>
<gene>
    <name evidence="2" type="ORF">RG47T_3533</name>
</gene>
<comment type="caution">
    <text evidence="2">The sequence shown here is derived from an EMBL/GenBank/DDBJ whole genome shotgun (WGS) entry which is preliminary data.</text>
</comment>
<dbReference type="AlphaFoldDB" id="A0A1Q6A232"/>
<evidence type="ECO:0000313" key="3">
    <source>
        <dbReference type="Proteomes" id="UP000186720"/>
    </source>
</evidence>
<sequence>MPTGGHLEQSDGTSWMAMYALNLMRISLELARHRKIYADMSTKFFEHFLYIASAMAGMGGKGLWDEADQFFYDNLKLPHHEGIKLKVRSMVGLIPLFAVEILDDEILKELPEFSERLNWFLNHNPHLAGLVSHWGEKGMGDKHLLSLLRGHRMKKILLRMLDETEFLSKYGIRALSKFHEKNPYHFYVDGQTLTVDYTPGESTTDLFGGNSNWRGPIWMPVNYMIITSLSKFHQYYGPEFKVEHPVGSGNYMDLDEVSKELSMRLTKLFLKDEYNKRPFLGTNDLLQNDPYFNNYIQFYEYFHGDTGRGAGASHQTGWTGLIAKLIQN</sequence>
<dbReference type="PANTHER" id="PTHR10412">
    <property type="entry name" value="MANNOSYL-OLIGOSACCHARIDE GLUCOSIDASE"/>
    <property type="match status" value="1"/>
</dbReference>
<protein>
    <recommendedName>
        <fullName evidence="1">Mannosylglycerate hydrolase MGH1-like glycoside hydrolase domain-containing protein</fullName>
    </recommendedName>
</protein>
<name>A0A1Q6A232_9SPHI</name>
<dbReference type="InterPro" id="IPR012341">
    <property type="entry name" value="6hp_glycosidase-like_sf"/>
</dbReference>